<evidence type="ECO:0000256" key="1">
    <source>
        <dbReference type="SAM" id="Coils"/>
    </source>
</evidence>
<proteinExistence type="predicted"/>
<feature type="coiled-coil region" evidence="1">
    <location>
        <begin position="121"/>
        <end position="186"/>
    </location>
</feature>
<feature type="domain" description="Protein CR006 P-loop" evidence="2">
    <location>
        <begin position="27"/>
        <end position="781"/>
    </location>
</feature>
<reference evidence="3 4" key="1">
    <citation type="submission" date="2016-11" db="EMBL/GenBank/DDBJ databases">
        <authorList>
            <person name="Jaros S."/>
            <person name="Januszkiewicz K."/>
            <person name="Wedrychowicz H."/>
        </authorList>
    </citation>
    <scope>NUCLEOTIDE SEQUENCE [LARGE SCALE GENOMIC DNA]</scope>
    <source>
        <strain evidence="3 4">CECT 7868</strain>
    </source>
</reference>
<keyword evidence="4" id="KW-1185">Reference proteome</keyword>
<dbReference type="InterPro" id="IPR026866">
    <property type="entry name" value="CR006_AAA"/>
</dbReference>
<name>A0A1M6ADC9_9VIBR</name>
<dbReference type="RefSeq" id="WP_073605146.1">
    <property type="nucleotide sequence ID" value="NZ_FQXZ01000039.1"/>
</dbReference>
<dbReference type="AlphaFoldDB" id="A0A1M6ADC9"/>
<sequence>MSGHLKRIDSIESMAVYDNFQWSSSMRDKGNNIAECKKLNILYGRNYSGKTTLSRILRALETGYISDKYNSPKFQLTFDGGSTVTQNSLKNHGQIIRVFNEDFVRDNLHFIVNDGQTINSFAILGEDNTNLEKEIEENEAKLGSEEDKSGLQGEFLVANERFKEAQQDYKNKSSELERKLRDKANKADSGIKHNKSFGDANYNVTKIRADISTVTKDTYSVLSDEQVEKFYELLREELKPEIPESSNFNLQYSTIILKAKELIEKKIQASEPIQELLNDVALENWVRTARGHHQKKRDKCAFCGSDLPDDLWEKLDKHFNQESEELRQDLETLIGSIERERSRVPNLLKINNSDFYSNYTADLDSLAGQLSTISTSYIESLDSIKEQIEKRKDNIFTPLELNEPESVEENLNAIRDSYDQIRIKSNQFADSLSSEQSEARTALRLHEIFTFITDIKFEEENTAISALKKSMDLAETTRNSAKEGVVTKRKEIDNLKAQLKDESKGADRVNDYLNNFFGHQHLSLKAIEEIPGDESSGYRFEVTRDDQKAFHLSEGECSLIAFCYFMAKLEDVETRGNKPIIWIDDPISSLDANHIFFVYSLINAQIVKPEKYEDDGETKERDRFKQLFISTHNLDFLKYLKRLPGALNKKKSQYFIITRTNQVSDIKLMPTYLKNYVTEFNFLFHQIYKCAHAEIECDANHDCYYNFGNNARKFLEAFLYYKYPNSMEKGDKLTHFFGDDALAASLTDRINNEYSHLEGIFERSILPIDVPEMKTTASFILQKIQEKDPDQYSALLQSIGVEDI</sequence>
<gene>
    <name evidence="3" type="ORF">VA7868_03545</name>
</gene>
<evidence type="ECO:0000259" key="2">
    <source>
        <dbReference type="Pfam" id="PF13166"/>
    </source>
</evidence>
<dbReference type="OrthoDB" id="9795565at2"/>
<dbReference type="Gene3D" id="3.40.50.300">
    <property type="entry name" value="P-loop containing nucleotide triphosphate hydrolases"/>
    <property type="match status" value="1"/>
</dbReference>
<dbReference type="InterPro" id="IPR027417">
    <property type="entry name" value="P-loop_NTPase"/>
</dbReference>
<dbReference type="EMBL" id="FQXZ01000039">
    <property type="protein sequence ID" value="SHI34407.1"/>
    <property type="molecule type" value="Genomic_DNA"/>
</dbReference>
<keyword evidence="1" id="KW-0175">Coiled coil</keyword>
<organism evidence="3 4">
    <name type="scientific">Vibrio aerogenes CECT 7868</name>
    <dbReference type="NCBI Taxonomy" id="1216006"/>
    <lineage>
        <taxon>Bacteria</taxon>
        <taxon>Pseudomonadati</taxon>
        <taxon>Pseudomonadota</taxon>
        <taxon>Gammaproteobacteria</taxon>
        <taxon>Vibrionales</taxon>
        <taxon>Vibrionaceae</taxon>
        <taxon>Vibrio</taxon>
    </lineage>
</organism>
<dbReference type="STRING" id="1216006.VA7868_03545"/>
<accession>A0A1M6ADC9</accession>
<evidence type="ECO:0000313" key="4">
    <source>
        <dbReference type="Proteomes" id="UP000184608"/>
    </source>
</evidence>
<protein>
    <recommendedName>
        <fullName evidence="2">Protein CR006 P-loop domain-containing protein</fullName>
    </recommendedName>
</protein>
<dbReference type="Proteomes" id="UP000184608">
    <property type="component" value="Unassembled WGS sequence"/>
</dbReference>
<evidence type="ECO:0000313" key="3">
    <source>
        <dbReference type="EMBL" id="SHI34407.1"/>
    </source>
</evidence>
<dbReference type="SUPFAM" id="SSF52540">
    <property type="entry name" value="P-loop containing nucleoside triphosphate hydrolases"/>
    <property type="match status" value="1"/>
</dbReference>
<dbReference type="Pfam" id="PF13166">
    <property type="entry name" value="AAA_13"/>
    <property type="match status" value="1"/>
</dbReference>